<dbReference type="InterPro" id="IPR045851">
    <property type="entry name" value="AMP-bd_C_sf"/>
</dbReference>
<name>A0A845AR40_9SPHN</name>
<feature type="domain" description="Acetyl-coenzyme A synthetase N-terminal" evidence="9">
    <location>
        <begin position="21"/>
        <end position="76"/>
    </location>
</feature>
<feature type="binding site" evidence="6">
    <location>
        <position position="328"/>
    </location>
    <ligand>
        <name>CoA</name>
        <dbReference type="ChEBI" id="CHEBI:57287"/>
    </ligand>
</feature>
<keyword evidence="12" id="KW-1185">Reference proteome</keyword>
<dbReference type="InterPro" id="IPR020845">
    <property type="entry name" value="AMP-binding_CS"/>
</dbReference>
<dbReference type="Pfam" id="PF16177">
    <property type="entry name" value="ACAS_N"/>
    <property type="match status" value="1"/>
</dbReference>
<dbReference type="InterPro" id="IPR011904">
    <property type="entry name" value="Ac_CoA_lig"/>
</dbReference>
<evidence type="ECO:0000259" key="9">
    <source>
        <dbReference type="Pfam" id="PF16177"/>
    </source>
</evidence>
<feature type="binding site" evidence="6">
    <location>
        <position position="516"/>
    </location>
    <ligand>
        <name>CoA</name>
        <dbReference type="ChEBI" id="CHEBI:57287"/>
    </ligand>
</feature>
<dbReference type="Proteomes" id="UP000446786">
    <property type="component" value="Unassembled WGS sequence"/>
</dbReference>
<feature type="binding site" evidence="6">
    <location>
        <begin position="187"/>
        <end position="190"/>
    </location>
    <ligand>
        <name>CoA</name>
        <dbReference type="ChEBI" id="CHEBI:57287"/>
    </ligand>
</feature>
<dbReference type="FunFam" id="3.30.300.30:FF:000004">
    <property type="entry name" value="Acetyl-coenzyme A synthetase"/>
    <property type="match status" value="1"/>
</dbReference>
<comment type="catalytic activity">
    <reaction evidence="6">
        <text>acetate + ATP + CoA = acetyl-CoA + AMP + diphosphate</text>
        <dbReference type="Rhea" id="RHEA:23176"/>
        <dbReference type="ChEBI" id="CHEBI:30089"/>
        <dbReference type="ChEBI" id="CHEBI:30616"/>
        <dbReference type="ChEBI" id="CHEBI:33019"/>
        <dbReference type="ChEBI" id="CHEBI:57287"/>
        <dbReference type="ChEBI" id="CHEBI:57288"/>
        <dbReference type="ChEBI" id="CHEBI:456215"/>
        <dbReference type="EC" id="6.2.1.1"/>
    </reaction>
</comment>
<feature type="modified residue" description="N6-acetyllysine" evidence="6">
    <location>
        <position position="602"/>
    </location>
</feature>
<dbReference type="PANTHER" id="PTHR24095">
    <property type="entry name" value="ACETYL-COENZYME A SYNTHETASE"/>
    <property type="match status" value="1"/>
</dbReference>
<evidence type="ECO:0000313" key="11">
    <source>
        <dbReference type="EMBL" id="MXP34081.1"/>
    </source>
</evidence>
<dbReference type="GO" id="GO:0005829">
    <property type="term" value="C:cytosol"/>
    <property type="evidence" value="ECO:0007669"/>
    <property type="project" value="TreeGrafter"/>
</dbReference>
<dbReference type="CDD" id="cd05966">
    <property type="entry name" value="ACS"/>
    <property type="match status" value="1"/>
</dbReference>
<sequence>MSDFVGRPAPQTGTHCKPKQYDALYRQSVEDPDGFWLEQARRLDWYKQPTVGGSWSFDPVDIKWYTDGSLNLCHNAVDRHLADRADQVALIFEPDDPASAGRSLTYSELHGEVIGMANALKAMGVGKGDRVTIYMPMVIEGVLSMLACARIGAIHSVVFGGFSPEALAGRITDCQSRYVITADTGLRGSKVVPLKANVDAALALDGVDVDGVLVVRHTGAAINMLEGRDHWFDDLKSDVDCPCEPMAAEDPLFILYTSGSTGQPKGVLHTTGGYGVWTATTFNYVFDYQPGEVFWCTADIGWVTGHSYIVYGPLINGATGVVFEGVPNYPDHGRFWDIVDKHQVNILYTAPTAIRALMREGDDFVTSRDRSSLRLLGSVGEPINPEAWRWYFEVVGDKRCPIVDTWWQTETGGVMITTLPSAHDMKPGSAGKPFFGIQPQLVDNEGAVLDGAIEGNLCITHSWPGQARSVYGDHDRFDQTYFSTYRGKYFTGDGCRRDGDQYYWITGRVDDVINVSGHRMGTAEVESALVLHDKVAESAVVGYPHDIKGQGIYCYVTLNAGEEHSEQLFAELRAHVRKEIGPIASPDHIQFTDGLPKTRSGKIMRRILRKIAENDYGALGDTSTLADPSLVDRLIEGRQNR</sequence>
<dbReference type="Pfam" id="PF00501">
    <property type="entry name" value="AMP-binding"/>
    <property type="match status" value="1"/>
</dbReference>
<dbReference type="GO" id="GO:0003987">
    <property type="term" value="F:acetate-CoA ligase activity"/>
    <property type="evidence" value="ECO:0007669"/>
    <property type="project" value="UniProtKB-UniRule"/>
</dbReference>
<evidence type="ECO:0000259" key="8">
    <source>
        <dbReference type="Pfam" id="PF13193"/>
    </source>
</evidence>
<dbReference type="SUPFAM" id="SSF56801">
    <property type="entry name" value="Acetyl-CoA synthetase-like"/>
    <property type="match status" value="1"/>
</dbReference>
<dbReference type="NCBIfam" id="TIGR02188">
    <property type="entry name" value="Ac_CoA_lig_AcsA"/>
    <property type="match status" value="1"/>
</dbReference>
<feature type="binding site" evidence="6">
    <location>
        <position position="508"/>
    </location>
    <ligand>
        <name>ATP</name>
        <dbReference type="ChEBI" id="CHEBI:30616"/>
    </ligand>
</feature>
<accession>A0A845AR40</accession>
<evidence type="ECO:0000256" key="3">
    <source>
        <dbReference type="ARBA" id="ARBA00022741"/>
    </source>
</evidence>
<gene>
    <name evidence="10" type="primary">acs</name>
    <name evidence="6" type="synonym">acsA</name>
    <name evidence="10" type="ORF">GRI94_05720</name>
    <name evidence="11" type="ORF">GRI94_19810</name>
</gene>
<feature type="binding site" evidence="6">
    <location>
        <begin position="380"/>
        <end position="382"/>
    </location>
    <ligand>
        <name>ATP</name>
        <dbReference type="ChEBI" id="CHEBI:30616"/>
    </ligand>
</feature>
<evidence type="ECO:0000256" key="6">
    <source>
        <dbReference type="HAMAP-Rule" id="MF_01123"/>
    </source>
</evidence>
<dbReference type="Pfam" id="PF13193">
    <property type="entry name" value="AMP-binding_C"/>
    <property type="match status" value="1"/>
</dbReference>
<evidence type="ECO:0000256" key="1">
    <source>
        <dbReference type="ARBA" id="ARBA00006432"/>
    </source>
</evidence>
<comment type="caution">
    <text evidence="10">The sequence shown here is derived from an EMBL/GenBank/DDBJ whole genome shotgun (WGS) entry which is preliminary data.</text>
</comment>
<dbReference type="EC" id="6.2.1.1" evidence="6"/>
<dbReference type="GO" id="GO:0005524">
    <property type="term" value="F:ATP binding"/>
    <property type="evidence" value="ECO:0007669"/>
    <property type="project" value="UniProtKB-KW"/>
</dbReference>
<keyword evidence="4 6" id="KW-0067">ATP-binding</keyword>
<dbReference type="EMBL" id="WTYE01000001">
    <property type="protein sequence ID" value="MXP31321.1"/>
    <property type="molecule type" value="Genomic_DNA"/>
</dbReference>
<proteinExistence type="inferred from homology"/>
<dbReference type="PANTHER" id="PTHR24095:SF14">
    <property type="entry name" value="ACETYL-COENZYME A SYNTHETASE 1"/>
    <property type="match status" value="1"/>
</dbReference>
<dbReference type="InterPro" id="IPR032387">
    <property type="entry name" value="ACAS_N"/>
</dbReference>
<keyword evidence="2 6" id="KW-0436">Ligase</keyword>
<keyword evidence="3 6" id="KW-0547">Nucleotide-binding</keyword>
<feature type="binding site" evidence="6">
    <location>
        <position position="519"/>
    </location>
    <ligand>
        <name>ATP</name>
        <dbReference type="ChEBI" id="CHEBI:30616"/>
    </ligand>
</feature>
<feature type="domain" description="AMP-dependent synthetase/ligase" evidence="7">
    <location>
        <begin position="78"/>
        <end position="461"/>
    </location>
</feature>
<comment type="similarity">
    <text evidence="1 6">Belongs to the ATP-dependent AMP-binding enzyme family.</text>
</comment>
<dbReference type="Gene3D" id="3.40.50.12780">
    <property type="entry name" value="N-terminal domain of ligase-like"/>
    <property type="match status" value="1"/>
</dbReference>
<feature type="binding site" evidence="6">
    <location>
        <position position="304"/>
    </location>
    <ligand>
        <name>CoA</name>
        <dbReference type="ChEBI" id="CHEBI:57287"/>
    </ligand>
</feature>
<keyword evidence="6" id="KW-0479">Metal-binding</keyword>
<dbReference type="HAMAP" id="MF_01123">
    <property type="entry name" value="Ac_CoA_synth"/>
    <property type="match status" value="1"/>
</dbReference>
<keyword evidence="6" id="KW-0460">Magnesium</keyword>
<keyword evidence="5 6" id="KW-0007">Acetylation</keyword>
<feature type="binding site" evidence="6">
    <location>
        <begin position="404"/>
        <end position="409"/>
    </location>
    <ligand>
        <name>ATP</name>
        <dbReference type="ChEBI" id="CHEBI:30616"/>
    </ligand>
</feature>
<dbReference type="InterPro" id="IPR042099">
    <property type="entry name" value="ANL_N_sf"/>
</dbReference>
<feature type="binding site" evidence="6">
    <location>
        <position position="532"/>
    </location>
    <ligand>
        <name>Mg(2+)</name>
        <dbReference type="ChEBI" id="CHEBI:18420"/>
    </ligand>
</feature>
<comment type="function">
    <text evidence="6">Catalyzes the conversion of acetate into acetyl-CoA (AcCoA), an essential intermediate at the junction of anabolic and catabolic pathways. AcsA undergoes a two-step reaction. In the first half reaction, AcsA combines acetate with ATP to form acetyl-adenylate (AcAMP) intermediate. In the second half reaction, it can then transfer the acetyl group from AcAMP to the sulfhydryl group of CoA, forming the product AcCoA.</text>
</comment>
<evidence type="ECO:0000256" key="2">
    <source>
        <dbReference type="ARBA" id="ARBA00022598"/>
    </source>
</evidence>
<dbReference type="AlphaFoldDB" id="A0A845AR40"/>
<feature type="binding site" evidence="6">
    <location>
        <position position="530"/>
    </location>
    <ligand>
        <name>Mg(2+)</name>
        <dbReference type="ChEBI" id="CHEBI:18420"/>
    </ligand>
</feature>
<dbReference type="InterPro" id="IPR000873">
    <property type="entry name" value="AMP-dep_synth/lig_dom"/>
</dbReference>
<feature type="binding site" evidence="6">
    <location>
        <position position="535"/>
    </location>
    <ligand>
        <name>Mg(2+)</name>
        <dbReference type="ChEBI" id="CHEBI:18420"/>
    </ligand>
</feature>
<dbReference type="OrthoDB" id="9803968at2"/>
<feature type="domain" description="AMP-binding enzyme C-terminal" evidence="8">
    <location>
        <begin position="524"/>
        <end position="602"/>
    </location>
</feature>
<feature type="binding site" evidence="6">
    <location>
        <position position="577"/>
    </location>
    <ligand>
        <name>CoA</name>
        <dbReference type="ChEBI" id="CHEBI:57287"/>
    </ligand>
</feature>
<dbReference type="RefSeq" id="WP_160778776.1">
    <property type="nucleotide sequence ID" value="NZ_BAAAZF010000001.1"/>
</dbReference>
<comment type="cofactor">
    <cofactor evidence="6">
        <name>Mg(2+)</name>
        <dbReference type="ChEBI" id="CHEBI:18420"/>
    </cofactor>
</comment>
<dbReference type="GO" id="GO:0019427">
    <property type="term" value="P:acetyl-CoA biosynthetic process from acetate"/>
    <property type="evidence" value="ECO:0007669"/>
    <property type="project" value="UniProtKB-UniRule"/>
</dbReference>
<evidence type="ECO:0000313" key="12">
    <source>
        <dbReference type="Proteomes" id="UP000446786"/>
    </source>
</evidence>
<protein>
    <recommendedName>
        <fullName evidence="6">Acetyl-coenzyme A synthetase</fullName>
        <shortName evidence="6">AcCoA synthetase</shortName>
        <shortName evidence="6">Acs</shortName>
        <ecNumber evidence="6">6.2.1.1</ecNumber>
    </recommendedName>
    <alternativeName>
        <fullName evidence="6">Acetate--CoA ligase</fullName>
    </alternativeName>
    <alternativeName>
        <fullName evidence="6">Acyl-activating enzyme</fullName>
    </alternativeName>
</protein>
<dbReference type="InterPro" id="IPR025110">
    <property type="entry name" value="AMP-bd_C"/>
</dbReference>
<evidence type="ECO:0000256" key="4">
    <source>
        <dbReference type="ARBA" id="ARBA00022840"/>
    </source>
</evidence>
<reference evidence="10 12" key="1">
    <citation type="submission" date="2019-12" db="EMBL/GenBank/DDBJ databases">
        <title>Genomic-based taxomic classification of the family Erythrobacteraceae.</title>
        <authorList>
            <person name="Xu L."/>
        </authorList>
    </citation>
    <scope>NUCLEOTIDE SEQUENCE [LARGE SCALE GENOMIC DNA]</scope>
    <source>
        <strain evidence="10 12">JCM 16677</strain>
    </source>
</reference>
<dbReference type="GO" id="GO:0016208">
    <property type="term" value="F:AMP binding"/>
    <property type="evidence" value="ECO:0007669"/>
    <property type="project" value="InterPro"/>
</dbReference>
<dbReference type="FunFam" id="3.40.50.12780:FF:000001">
    <property type="entry name" value="Acetyl-coenzyme A synthetase"/>
    <property type="match status" value="1"/>
</dbReference>
<feature type="binding site" evidence="6">
    <location>
        <position position="493"/>
    </location>
    <ligand>
        <name>ATP</name>
        <dbReference type="ChEBI" id="CHEBI:30616"/>
    </ligand>
</feature>
<dbReference type="Gene3D" id="3.30.300.30">
    <property type="match status" value="1"/>
</dbReference>
<evidence type="ECO:0000313" key="10">
    <source>
        <dbReference type="EMBL" id="MXP31321.1"/>
    </source>
</evidence>
<organism evidence="10 12">
    <name type="scientific">Parerythrobacter jejuensis</name>
    <dbReference type="NCBI Taxonomy" id="795812"/>
    <lineage>
        <taxon>Bacteria</taxon>
        <taxon>Pseudomonadati</taxon>
        <taxon>Pseudomonadota</taxon>
        <taxon>Alphaproteobacteria</taxon>
        <taxon>Sphingomonadales</taxon>
        <taxon>Erythrobacteraceae</taxon>
        <taxon>Parerythrobacter</taxon>
    </lineage>
</organism>
<evidence type="ECO:0000259" key="7">
    <source>
        <dbReference type="Pfam" id="PF00501"/>
    </source>
</evidence>
<dbReference type="NCBIfam" id="NF001208">
    <property type="entry name" value="PRK00174.1"/>
    <property type="match status" value="1"/>
</dbReference>
<dbReference type="PROSITE" id="PS00455">
    <property type="entry name" value="AMP_BINDING"/>
    <property type="match status" value="1"/>
</dbReference>
<dbReference type="GO" id="GO:0046872">
    <property type="term" value="F:metal ion binding"/>
    <property type="evidence" value="ECO:0007669"/>
    <property type="project" value="UniProtKB-KW"/>
</dbReference>
<dbReference type="EMBL" id="WTYE01000001">
    <property type="protein sequence ID" value="MXP34081.1"/>
    <property type="molecule type" value="Genomic_DNA"/>
</dbReference>
<evidence type="ECO:0000256" key="5">
    <source>
        <dbReference type="ARBA" id="ARBA00022990"/>
    </source>
</evidence>
<comment type="PTM">
    <text evidence="6">Acetylated. Deacetylation by the SIR2-homolog deacetylase activates the enzyme.</text>
</comment>